<reference evidence="1 2" key="1">
    <citation type="journal article" date="2012" name="PLoS ONE">
        <title>Functional divergence in the genus oenococcus as predicted by genome sequencing of the newly-described species, Oenococcus kitaharae.</title>
        <authorList>
            <person name="Borneman A.R."/>
            <person name="McCarthy J.M."/>
            <person name="Chambers P.J."/>
            <person name="Bartowsky E.J."/>
        </authorList>
    </citation>
    <scope>NUCLEOTIDE SEQUENCE [LARGE SCALE GENOMIC DNA]</scope>
    <source>
        <strain evidence="2">DSM17330</strain>
    </source>
</reference>
<dbReference type="PANTHER" id="PTHR10000">
    <property type="entry name" value="PHOSPHOSERINE PHOSPHATASE"/>
    <property type="match status" value="1"/>
</dbReference>
<dbReference type="STRING" id="336988.NT96_02840"/>
<keyword evidence="1" id="KW-0378">Hydrolase</keyword>
<sequence length="270" mass="29813">MAVRLITIDVDGTLLSSGQTVPKDNIKAIQEAMSQGSKIVIASGRPLSGIMPWLKIIGVPIADDQFVIAFNGGVVQTTSGKLLEKNQITYQDYEQLQAFADQQQAYFQVESLDGSHTIANKIPKEAQMENYLINADLQIHKKMPEQIEFIKPMINGSKDELDRIIKLVPTEISRNFNVVRGAWYNLEFMSKKASKGNALHMLSHHLGIENTQTMAIGDQQNDLSMFSQAHYAIAMGNADDAIKNQADFTTKSNDEAGVALAIRKFALAKS</sequence>
<dbReference type="GO" id="GO:0000287">
    <property type="term" value="F:magnesium ion binding"/>
    <property type="evidence" value="ECO:0007669"/>
    <property type="project" value="TreeGrafter"/>
</dbReference>
<dbReference type="eggNOG" id="COG0561">
    <property type="taxonomic scope" value="Bacteria"/>
</dbReference>
<accession>G9WEZ3</accession>
<dbReference type="PANTHER" id="PTHR10000:SF8">
    <property type="entry name" value="HAD SUPERFAMILY HYDROLASE-LIKE, TYPE 3"/>
    <property type="match status" value="1"/>
</dbReference>
<dbReference type="NCBIfam" id="TIGR01484">
    <property type="entry name" value="HAD-SF-IIB"/>
    <property type="match status" value="1"/>
</dbReference>
<protein>
    <submittedName>
        <fullName evidence="1">Putative hydrolase of the HAD superfamily</fullName>
    </submittedName>
</protein>
<dbReference type="SFLD" id="SFLDG01140">
    <property type="entry name" value="C2.B:_Phosphomannomutase_and_P"/>
    <property type="match status" value="1"/>
</dbReference>
<dbReference type="CDD" id="cd07516">
    <property type="entry name" value="HAD_Pase"/>
    <property type="match status" value="1"/>
</dbReference>
<dbReference type="HOGENOM" id="CLU_044146_0_1_9"/>
<dbReference type="AlphaFoldDB" id="G9WEZ3"/>
<dbReference type="EMBL" id="AFVZ01000001">
    <property type="protein sequence ID" value="EHN58553.1"/>
    <property type="molecule type" value="Genomic_DNA"/>
</dbReference>
<dbReference type="SUPFAM" id="SSF56784">
    <property type="entry name" value="HAD-like"/>
    <property type="match status" value="1"/>
</dbReference>
<dbReference type="Gene3D" id="3.40.50.1000">
    <property type="entry name" value="HAD superfamily/HAD-like"/>
    <property type="match status" value="1"/>
</dbReference>
<dbReference type="Gene3D" id="3.30.1240.10">
    <property type="match status" value="1"/>
</dbReference>
<dbReference type="InterPro" id="IPR000150">
    <property type="entry name" value="Cof"/>
</dbReference>
<dbReference type="InterPro" id="IPR023214">
    <property type="entry name" value="HAD_sf"/>
</dbReference>
<dbReference type="InterPro" id="IPR036412">
    <property type="entry name" value="HAD-like_sf"/>
</dbReference>
<proteinExistence type="predicted"/>
<dbReference type="PATRIC" id="fig|1045004.4.peg.431"/>
<dbReference type="InterPro" id="IPR006379">
    <property type="entry name" value="HAD-SF_hydro_IIB"/>
</dbReference>
<dbReference type="OrthoDB" id="9790031at2"/>
<name>G9WEZ3_9LACO</name>
<dbReference type="PROSITE" id="PS01228">
    <property type="entry name" value="COF_1"/>
    <property type="match status" value="1"/>
</dbReference>
<dbReference type="NCBIfam" id="TIGR00099">
    <property type="entry name" value="Cof-subfamily"/>
    <property type="match status" value="1"/>
</dbReference>
<organism evidence="1 2">
    <name type="scientific">Oenococcus kitaharae DSM 17330</name>
    <dbReference type="NCBI Taxonomy" id="1045004"/>
    <lineage>
        <taxon>Bacteria</taxon>
        <taxon>Bacillati</taxon>
        <taxon>Bacillota</taxon>
        <taxon>Bacilli</taxon>
        <taxon>Lactobacillales</taxon>
        <taxon>Lactobacillaceae</taxon>
        <taxon>Oenococcus</taxon>
    </lineage>
</organism>
<gene>
    <name evidence="1" type="ORF">OKIT_0433</name>
</gene>
<dbReference type="GO" id="GO:0005829">
    <property type="term" value="C:cytosol"/>
    <property type="evidence" value="ECO:0007669"/>
    <property type="project" value="TreeGrafter"/>
</dbReference>
<evidence type="ECO:0000313" key="2">
    <source>
        <dbReference type="Proteomes" id="UP000004959"/>
    </source>
</evidence>
<comment type="caution">
    <text evidence="1">The sequence shown here is derived from an EMBL/GenBank/DDBJ whole genome shotgun (WGS) entry which is preliminary data.</text>
</comment>
<evidence type="ECO:0000313" key="1">
    <source>
        <dbReference type="EMBL" id="EHN58553.1"/>
    </source>
</evidence>
<dbReference type="GO" id="GO:0016791">
    <property type="term" value="F:phosphatase activity"/>
    <property type="evidence" value="ECO:0007669"/>
    <property type="project" value="TreeGrafter"/>
</dbReference>
<dbReference type="SFLD" id="SFLDS00003">
    <property type="entry name" value="Haloacid_Dehalogenase"/>
    <property type="match status" value="1"/>
</dbReference>
<dbReference type="Pfam" id="PF08282">
    <property type="entry name" value="Hydrolase_3"/>
    <property type="match status" value="1"/>
</dbReference>
<keyword evidence="2" id="KW-1185">Reference proteome</keyword>
<dbReference type="Proteomes" id="UP000004959">
    <property type="component" value="Chromosome"/>
</dbReference>
<dbReference type="RefSeq" id="WP_007744908.1">
    <property type="nucleotide sequence ID" value="NZ_CM001398.1"/>
</dbReference>
<dbReference type="SFLD" id="SFLDG01144">
    <property type="entry name" value="C2.B.4:_PGP_Like"/>
    <property type="match status" value="1"/>
</dbReference>